<feature type="transmembrane region" description="Helical" evidence="18">
    <location>
        <begin position="770"/>
        <end position="792"/>
    </location>
</feature>
<evidence type="ECO:0000256" key="6">
    <source>
        <dbReference type="ARBA" id="ARBA00022729"/>
    </source>
</evidence>
<dbReference type="GO" id="GO:0045211">
    <property type="term" value="C:postsynaptic membrane"/>
    <property type="evidence" value="ECO:0007669"/>
    <property type="project" value="UniProtKB-SubCell"/>
</dbReference>
<evidence type="ECO:0000256" key="11">
    <source>
        <dbReference type="ARBA" id="ARBA00023157"/>
    </source>
</evidence>
<evidence type="ECO:0000256" key="2">
    <source>
        <dbReference type="ARBA" id="ARBA00009237"/>
    </source>
</evidence>
<dbReference type="PRINTS" id="PR00254">
    <property type="entry name" value="NICOTINICR"/>
</dbReference>
<dbReference type="Pfam" id="PF02931">
    <property type="entry name" value="Neur_chan_LBD"/>
    <property type="match status" value="2"/>
</dbReference>
<feature type="transmembrane region" description="Helical" evidence="18">
    <location>
        <begin position="804"/>
        <end position="827"/>
    </location>
</feature>
<evidence type="ECO:0000256" key="8">
    <source>
        <dbReference type="ARBA" id="ARBA00023018"/>
    </source>
</evidence>
<dbReference type="FunFam" id="1.20.58.390:FF:000022">
    <property type="entry name" value="Nicotinic acetylcholine receptor subunit alpha4"/>
    <property type="match status" value="1"/>
</dbReference>
<evidence type="ECO:0000256" key="5">
    <source>
        <dbReference type="ARBA" id="ARBA00022692"/>
    </source>
</evidence>
<dbReference type="FunFam" id="1.20.58.390:FF:000012">
    <property type="entry name" value="Acetylcholine receptor subunit alpha-like"/>
    <property type="match status" value="1"/>
</dbReference>
<keyword evidence="11" id="KW-1015">Disulfide bond</keyword>
<evidence type="ECO:0000256" key="7">
    <source>
        <dbReference type="ARBA" id="ARBA00022989"/>
    </source>
</evidence>
<evidence type="ECO:0000256" key="16">
    <source>
        <dbReference type="ARBA" id="ARBA00023303"/>
    </source>
</evidence>
<evidence type="ECO:0000256" key="14">
    <source>
        <dbReference type="ARBA" id="ARBA00023257"/>
    </source>
</evidence>
<dbReference type="InterPro" id="IPR036719">
    <property type="entry name" value="Neuro-gated_channel_TM_sf"/>
</dbReference>
<evidence type="ECO:0000256" key="13">
    <source>
        <dbReference type="ARBA" id="ARBA00023180"/>
    </source>
</evidence>
<evidence type="ECO:0000256" key="12">
    <source>
        <dbReference type="ARBA" id="ARBA00023170"/>
    </source>
</evidence>
<accession>A0A7R9J1G4</accession>
<dbReference type="Gene3D" id="1.20.58.390">
    <property type="entry name" value="Neurotransmitter-gated ion-channel transmembrane domain"/>
    <property type="match status" value="2"/>
</dbReference>
<dbReference type="AlphaFoldDB" id="A0A7R9J1G4"/>
<name>A0A7R9J1G4_TIMCA</name>
<keyword evidence="12" id="KW-0675">Receptor</keyword>
<keyword evidence="7 18" id="KW-1133">Transmembrane helix</keyword>
<feature type="domain" description="Neurotransmitter-gated ion-channel ligand-binding" evidence="20">
    <location>
        <begin position="615"/>
        <end position="738"/>
    </location>
</feature>
<dbReference type="PANTHER" id="PTHR18945">
    <property type="entry name" value="NEUROTRANSMITTER GATED ION CHANNEL"/>
    <property type="match status" value="1"/>
</dbReference>
<evidence type="ECO:0000256" key="4">
    <source>
        <dbReference type="ARBA" id="ARBA00022475"/>
    </source>
</evidence>
<dbReference type="GO" id="GO:0022848">
    <property type="term" value="F:acetylcholine-gated monoatomic cation-selective channel activity"/>
    <property type="evidence" value="ECO:0007669"/>
    <property type="project" value="InterPro"/>
</dbReference>
<keyword evidence="4" id="KW-1003">Cell membrane</keyword>
<keyword evidence="10 18" id="KW-0472">Membrane</keyword>
<keyword evidence="13" id="KW-0325">Glycoprotein</keyword>
<evidence type="ECO:0000259" key="21">
    <source>
        <dbReference type="Pfam" id="PF02932"/>
    </source>
</evidence>
<evidence type="ECO:0000259" key="20">
    <source>
        <dbReference type="Pfam" id="PF02931"/>
    </source>
</evidence>
<dbReference type="PROSITE" id="PS00236">
    <property type="entry name" value="NEUROTR_ION_CHANNEL"/>
    <property type="match status" value="1"/>
</dbReference>
<feature type="transmembrane region" description="Helical" evidence="18">
    <location>
        <begin position="1005"/>
        <end position="1025"/>
    </location>
</feature>
<evidence type="ECO:0000256" key="1">
    <source>
        <dbReference type="ARBA" id="ARBA00003328"/>
    </source>
</evidence>
<evidence type="ECO:0000256" key="9">
    <source>
        <dbReference type="ARBA" id="ARBA00023065"/>
    </source>
</evidence>
<dbReference type="InterPro" id="IPR006201">
    <property type="entry name" value="Neur_channel"/>
</dbReference>
<dbReference type="GO" id="GO:0007271">
    <property type="term" value="P:synaptic transmission, cholinergic"/>
    <property type="evidence" value="ECO:0007669"/>
    <property type="project" value="UniProtKB-ARBA"/>
</dbReference>
<keyword evidence="9 18" id="KW-0406">Ion transport</keyword>
<keyword evidence="6" id="KW-0732">Signal</keyword>
<feature type="domain" description="Neurotransmitter-gated ion-channel transmembrane" evidence="21">
    <location>
        <begin position="962"/>
        <end position="1021"/>
    </location>
</feature>
<comment type="subcellular location">
    <subcellularLocation>
        <location evidence="17">Postsynaptic cell membrane</location>
        <topology evidence="17">Multi-pass membrane protein</topology>
    </subcellularLocation>
</comment>
<comment type="similarity">
    <text evidence="2">Belongs to the ligand-gated ion channel (TC 1.A.9) family. Acetylcholine receptor (TC 1.A.9.1) subfamily.</text>
</comment>
<evidence type="ECO:0000256" key="19">
    <source>
        <dbReference type="SAM" id="MobiDB-lite"/>
    </source>
</evidence>
<keyword evidence="14" id="KW-0628">Postsynaptic cell membrane</keyword>
<dbReference type="InterPro" id="IPR006202">
    <property type="entry name" value="Neur_chan_lig-bd"/>
</dbReference>
<evidence type="ECO:0000256" key="10">
    <source>
        <dbReference type="ARBA" id="ARBA00023136"/>
    </source>
</evidence>
<dbReference type="Gene3D" id="2.70.170.10">
    <property type="entry name" value="Neurotransmitter-gated ion-channel ligand-binding domain"/>
    <property type="match status" value="2"/>
</dbReference>
<evidence type="ECO:0000256" key="18">
    <source>
        <dbReference type="RuleBase" id="RU000687"/>
    </source>
</evidence>
<feature type="compositionally biased region" description="Basic and acidic residues" evidence="19">
    <location>
        <begin position="113"/>
        <end position="123"/>
    </location>
</feature>
<feature type="transmembrane region" description="Helical" evidence="18">
    <location>
        <begin position="739"/>
        <end position="763"/>
    </location>
</feature>
<keyword evidence="8" id="KW-0770">Synapse</keyword>
<reference evidence="22" key="1">
    <citation type="submission" date="2020-11" db="EMBL/GenBank/DDBJ databases">
        <authorList>
            <person name="Tran Van P."/>
        </authorList>
    </citation>
    <scope>NUCLEOTIDE SEQUENCE</scope>
</reference>
<keyword evidence="15" id="KW-1071">Ligand-gated ion channel</keyword>
<keyword evidence="16 18" id="KW-0407">Ion channel</keyword>
<dbReference type="InterPro" id="IPR002394">
    <property type="entry name" value="Nicotinic_acetylcholine_rcpt"/>
</dbReference>
<proteinExistence type="inferred from homology"/>
<dbReference type="EMBL" id="OE180115">
    <property type="protein sequence ID" value="CAD7570581.1"/>
    <property type="molecule type" value="Genomic_DNA"/>
</dbReference>
<dbReference type="InterPro" id="IPR036734">
    <property type="entry name" value="Neur_chan_lig-bd_sf"/>
</dbReference>
<dbReference type="CDD" id="cd19064">
    <property type="entry name" value="LGIC_TM_nAChR"/>
    <property type="match status" value="1"/>
</dbReference>
<dbReference type="InterPro" id="IPR006029">
    <property type="entry name" value="Neurotrans-gated_channel_TM"/>
</dbReference>
<gene>
    <name evidence="22" type="ORF">TCMB3V08_LOCUS3282</name>
</gene>
<dbReference type="InterPro" id="IPR038050">
    <property type="entry name" value="Neuro_actylchol_rec"/>
</dbReference>
<evidence type="ECO:0000256" key="15">
    <source>
        <dbReference type="ARBA" id="ARBA00023286"/>
    </source>
</evidence>
<evidence type="ECO:0000256" key="17">
    <source>
        <dbReference type="ARBA" id="ARBA00034104"/>
    </source>
</evidence>
<evidence type="ECO:0000313" key="22">
    <source>
        <dbReference type="EMBL" id="CAD7570581.1"/>
    </source>
</evidence>
<feature type="region of interest" description="Disordered" evidence="19">
    <location>
        <begin position="113"/>
        <end position="159"/>
    </location>
</feature>
<dbReference type="InterPro" id="IPR018000">
    <property type="entry name" value="Neurotransmitter_ion_chnl_CS"/>
</dbReference>
<sequence length="1057" mass="120343">MSEEVNPHSREGRVENYFGEITFSTPDQDSNLDLSVIGSLVYCESSTLDHIPHMISVLIADVWSNGAVLERPPVFEQDTRPRTMSIIIGRDRGWAVRGGLGKVEFEEVNPHLRGERERVENHLGKTTPSSPDRDSNLDLPVPVSSRASTRQAQAHRYNQGWTRPKMESALLLALLLLAVIGGALSNPEAKRLYEDLLSNYNRLIRPVGNNSDRLTVKMGLRLAQLIDVDEEQNGGEWKGWGEGEGGQEKLEGPCQHPDATEWWEMMMMMILDEEGGSLEAITAFAWKESGELFMKTTLKMLLPMKARSMSESWSDLIKSYAIDWCYLVTDLRYAIEWCYLVTGPRYAIDCYHLVTELRYAIYWCYLVTELRYAIEWCYLVTELRYAIDWCYLVTDLRYAIEWCYLVTELRYAIDWRYLVTVWRYAIDWCYLVTDLRYAIEWCYLVTEVNPHLRGGRVENHLGKNLFHPTEIRTSLFPSSVVELNTTSALANYATEAGIGMVELEEVNPHLRGGRVENHLGKTTPSSPDRDSNLDLPVLSSRAQHDKCNLKNQIMTTNVWVEQTCPVPSAIYDFREPSVLVGAEVYVLWSVVNPRHAPFALPPTNALKRPSAKEIADGNYEVTIMTKAILHHTGKVTWKPPAIYKSFCEIDVEYFPFDEQTCFMKFGSWTYDGYLVDLRHSHQTPDSDTIEVGIDLQDYYLSVEWDIMKVPAIRNEKFYSCCEEPYPDIIFNITLRRKTLFYTVNLIIPCVGISFLSVLVFYLPSASGEKVSLCISILLSLTVFFLLLAEIIPPTSLTVPLLGKYLLFTMVLVTLSVVVTIAVLNVNFRSPVTHRMRPWVHRVFIQILPKILLIERPKQEEAVEDDEDELKPPEGVLTGVFDVPSDIDKYVAYGGKRFSADYEIPALPPSRFDVAAAGGVGPCFREPLPIPLPLPGGDDELFSPGGCVSGLVCGVHDISPPFEKPTQEMEKTVDDARFIAQHAKNKDRFENVEEDWKYVAMVLDRLFLWIFTVACIMGTALIILQAPSLYDTTRPIDIRYSKIAKKKMRIMMMGPEED</sequence>
<dbReference type="Pfam" id="PF02932">
    <property type="entry name" value="Neur_chan_memb"/>
    <property type="match status" value="2"/>
</dbReference>
<feature type="region of interest" description="Disordered" evidence="19">
    <location>
        <begin position="513"/>
        <end position="533"/>
    </location>
</feature>
<feature type="domain" description="Neurotransmitter-gated ion-channel transmembrane" evidence="21">
    <location>
        <begin position="745"/>
        <end position="864"/>
    </location>
</feature>
<comment type="function">
    <text evidence="1">After binding acetylcholine, the AChR responds by an extensive change in conformation that affects all subunits and leads to opening of an ion-conducting channel across the plasma membrane.</text>
</comment>
<protein>
    <submittedName>
        <fullName evidence="22">(California timema) hypothetical protein</fullName>
    </submittedName>
</protein>
<feature type="domain" description="Neurotransmitter-gated ion-channel ligand-binding" evidence="20">
    <location>
        <begin position="190"/>
        <end position="233"/>
    </location>
</feature>
<dbReference type="FunFam" id="2.70.170.10:FF:000013">
    <property type="entry name" value="Acetylcholine receptor subunit alpha"/>
    <property type="match status" value="1"/>
</dbReference>
<keyword evidence="5 18" id="KW-0812">Transmembrane</keyword>
<dbReference type="GO" id="GO:0004888">
    <property type="term" value="F:transmembrane signaling receptor activity"/>
    <property type="evidence" value="ECO:0007669"/>
    <property type="project" value="InterPro"/>
</dbReference>
<organism evidence="22">
    <name type="scientific">Timema californicum</name>
    <name type="common">California timema</name>
    <name type="synonym">Walking stick</name>
    <dbReference type="NCBI Taxonomy" id="61474"/>
    <lineage>
        <taxon>Eukaryota</taxon>
        <taxon>Metazoa</taxon>
        <taxon>Ecdysozoa</taxon>
        <taxon>Arthropoda</taxon>
        <taxon>Hexapoda</taxon>
        <taxon>Insecta</taxon>
        <taxon>Pterygota</taxon>
        <taxon>Neoptera</taxon>
        <taxon>Polyneoptera</taxon>
        <taxon>Phasmatodea</taxon>
        <taxon>Timematodea</taxon>
        <taxon>Timematoidea</taxon>
        <taxon>Timematidae</taxon>
        <taxon>Timema</taxon>
    </lineage>
</organism>
<evidence type="ECO:0000256" key="3">
    <source>
        <dbReference type="ARBA" id="ARBA00022448"/>
    </source>
</evidence>
<dbReference type="SUPFAM" id="SSF63712">
    <property type="entry name" value="Nicotinic receptor ligand binding domain-like"/>
    <property type="match status" value="2"/>
</dbReference>
<dbReference type="SUPFAM" id="SSF90112">
    <property type="entry name" value="Neurotransmitter-gated ion-channel transmembrane pore"/>
    <property type="match status" value="1"/>
</dbReference>
<dbReference type="PRINTS" id="PR00252">
    <property type="entry name" value="NRIONCHANNEL"/>
</dbReference>
<keyword evidence="3 18" id="KW-0813">Transport</keyword>